<accession>A0A1B6I4X6</accession>
<feature type="chain" id="PRO_5008584923" description="Peptidase S1 domain-containing protein" evidence="1">
    <location>
        <begin position="20"/>
        <end position="267"/>
    </location>
</feature>
<gene>
    <name evidence="3" type="ORF">g.46419</name>
    <name evidence="4" type="ORF">g.46420</name>
</gene>
<dbReference type="PANTHER" id="PTHR24260:SF132">
    <property type="entry name" value="PEPTIDASE S1 DOMAIN-CONTAINING PROTEIN"/>
    <property type="match status" value="1"/>
</dbReference>
<feature type="signal peptide" evidence="1">
    <location>
        <begin position="1"/>
        <end position="19"/>
    </location>
</feature>
<dbReference type="PANTHER" id="PTHR24260">
    <property type="match status" value="1"/>
</dbReference>
<evidence type="ECO:0000259" key="2">
    <source>
        <dbReference type="PROSITE" id="PS50240"/>
    </source>
</evidence>
<dbReference type="InterPro" id="IPR001254">
    <property type="entry name" value="Trypsin_dom"/>
</dbReference>
<dbReference type="AlphaFoldDB" id="A0A1B6I4X6"/>
<name>A0A1B6I4X6_9HEMI</name>
<keyword evidence="1" id="KW-0732">Signal</keyword>
<dbReference type="EMBL" id="GECU01025756">
    <property type="protein sequence ID" value="JAS81950.1"/>
    <property type="molecule type" value="Transcribed_RNA"/>
</dbReference>
<dbReference type="PROSITE" id="PS50240">
    <property type="entry name" value="TRYPSIN_DOM"/>
    <property type="match status" value="1"/>
</dbReference>
<dbReference type="EMBL" id="GECU01021524">
    <property type="protein sequence ID" value="JAS86182.1"/>
    <property type="molecule type" value="Transcribed_RNA"/>
</dbReference>
<dbReference type="Gene3D" id="2.40.10.10">
    <property type="entry name" value="Trypsin-like serine proteases"/>
    <property type="match status" value="1"/>
</dbReference>
<protein>
    <recommendedName>
        <fullName evidence="2">Peptidase S1 domain-containing protein</fullName>
    </recommendedName>
</protein>
<evidence type="ECO:0000256" key="1">
    <source>
        <dbReference type="SAM" id="SignalP"/>
    </source>
</evidence>
<sequence length="267" mass="29748">MNMYSGLIVLLSLAVPCLLVPLPKEHSRGIAIVNPGHTDIRTHSYTVAILTGMDLLGGGVLVKQNWVLTAASVVHGFKKEDIVVRVGSNSGYYGGHLRNVSRVIEYPDYSTNQSYNLALLKLDRPVFYRVAAHISYLARVPFQDDRSYGNLTGYGQETYDVTEYTNGPQLQIIGMELYSSSYCNHNFWSMSVPNIQFCADANNSGPCFGDVGDPLVKCVRPSQCELLGIYTGVNICQYDTPSTYMDIGQFYGWIQENIASKRKWSRT</sequence>
<reference evidence="3" key="1">
    <citation type="submission" date="2015-11" db="EMBL/GenBank/DDBJ databases">
        <title>De novo transcriptome assembly of four potential Pierce s Disease insect vectors from Arizona vineyards.</title>
        <authorList>
            <person name="Tassone E.E."/>
        </authorList>
    </citation>
    <scope>NUCLEOTIDE SEQUENCE</scope>
</reference>
<dbReference type="InterPro" id="IPR001314">
    <property type="entry name" value="Peptidase_S1A"/>
</dbReference>
<dbReference type="SUPFAM" id="SSF50494">
    <property type="entry name" value="Trypsin-like serine proteases"/>
    <property type="match status" value="1"/>
</dbReference>
<organism evidence="3">
    <name type="scientific">Homalodisca liturata</name>
    <dbReference type="NCBI Taxonomy" id="320908"/>
    <lineage>
        <taxon>Eukaryota</taxon>
        <taxon>Metazoa</taxon>
        <taxon>Ecdysozoa</taxon>
        <taxon>Arthropoda</taxon>
        <taxon>Hexapoda</taxon>
        <taxon>Insecta</taxon>
        <taxon>Pterygota</taxon>
        <taxon>Neoptera</taxon>
        <taxon>Paraneoptera</taxon>
        <taxon>Hemiptera</taxon>
        <taxon>Auchenorrhyncha</taxon>
        <taxon>Membracoidea</taxon>
        <taxon>Cicadellidae</taxon>
        <taxon>Cicadellinae</taxon>
        <taxon>Proconiini</taxon>
        <taxon>Homalodisca</taxon>
    </lineage>
</organism>
<dbReference type="GO" id="GO:0006508">
    <property type="term" value="P:proteolysis"/>
    <property type="evidence" value="ECO:0007669"/>
    <property type="project" value="InterPro"/>
</dbReference>
<dbReference type="SMART" id="SM00020">
    <property type="entry name" value="Tryp_SPc"/>
    <property type="match status" value="1"/>
</dbReference>
<dbReference type="Pfam" id="PF00089">
    <property type="entry name" value="Trypsin"/>
    <property type="match status" value="1"/>
</dbReference>
<dbReference type="GO" id="GO:0004252">
    <property type="term" value="F:serine-type endopeptidase activity"/>
    <property type="evidence" value="ECO:0007669"/>
    <property type="project" value="InterPro"/>
</dbReference>
<dbReference type="InterPro" id="IPR051333">
    <property type="entry name" value="CLIP_Serine_Protease"/>
</dbReference>
<dbReference type="InterPro" id="IPR043504">
    <property type="entry name" value="Peptidase_S1_PA_chymotrypsin"/>
</dbReference>
<proteinExistence type="predicted"/>
<dbReference type="InterPro" id="IPR009003">
    <property type="entry name" value="Peptidase_S1_PA"/>
</dbReference>
<evidence type="ECO:0000313" key="3">
    <source>
        <dbReference type="EMBL" id="JAS81950.1"/>
    </source>
</evidence>
<dbReference type="PRINTS" id="PR00722">
    <property type="entry name" value="CHYMOTRYPSIN"/>
</dbReference>
<feature type="domain" description="Peptidase S1" evidence="2">
    <location>
        <begin position="32"/>
        <end position="259"/>
    </location>
</feature>
<evidence type="ECO:0000313" key="4">
    <source>
        <dbReference type="EMBL" id="JAS86182.1"/>
    </source>
</evidence>